<dbReference type="InterPro" id="IPR019587">
    <property type="entry name" value="Polyketide_cyclase/dehydratase"/>
</dbReference>
<reference evidence="1 2" key="1">
    <citation type="journal article" date="2019" name="Int. J. Syst. Evol. Microbiol.">
        <title>The Global Catalogue of Microorganisms (GCM) 10K type strain sequencing project: providing services to taxonomists for standard genome sequencing and annotation.</title>
        <authorList>
            <consortium name="The Broad Institute Genomics Platform"/>
            <consortium name="The Broad Institute Genome Sequencing Center for Infectious Disease"/>
            <person name="Wu L."/>
            <person name="Ma J."/>
        </authorList>
    </citation>
    <scope>NUCLEOTIDE SEQUENCE [LARGE SCALE GENOMIC DNA]</scope>
    <source>
        <strain evidence="1 2">JCM 11813</strain>
    </source>
</reference>
<dbReference type="Pfam" id="PF10604">
    <property type="entry name" value="Polyketide_cyc2"/>
    <property type="match status" value="1"/>
</dbReference>
<dbReference type="RefSeq" id="WP_343911185.1">
    <property type="nucleotide sequence ID" value="NZ_BAAAJE010000034.1"/>
</dbReference>
<keyword evidence="2" id="KW-1185">Reference proteome</keyword>
<dbReference type="EMBL" id="BAAAJE010000034">
    <property type="protein sequence ID" value="GAA1165597.1"/>
    <property type="molecule type" value="Genomic_DNA"/>
</dbReference>
<sequence length="136" mass="14667">MSFEYEGTVTTSASPKDVWHLWSDVGSWHCWDPSVQQVCMEGHFAEGAAGTMTLTGGVEAPFVLEIVEPCSRFLDRVTMGDLVFHIDHEVKATDSGSEVTVRTHISGPGAVDMGPMVAGDTPQALEALVRMAEQNS</sequence>
<evidence type="ECO:0008006" key="3">
    <source>
        <dbReference type="Google" id="ProtNLM"/>
    </source>
</evidence>
<dbReference type="Gene3D" id="3.30.530.20">
    <property type="match status" value="1"/>
</dbReference>
<accession>A0ABN1US53</accession>
<gene>
    <name evidence="1" type="ORF">GCM10009606_48770</name>
</gene>
<dbReference type="InterPro" id="IPR023393">
    <property type="entry name" value="START-like_dom_sf"/>
</dbReference>
<name>A0ABN1US53_9ACTN</name>
<evidence type="ECO:0000313" key="1">
    <source>
        <dbReference type="EMBL" id="GAA1165597.1"/>
    </source>
</evidence>
<evidence type="ECO:0000313" key="2">
    <source>
        <dbReference type="Proteomes" id="UP001499979"/>
    </source>
</evidence>
<organism evidence="1 2">
    <name type="scientific">Nocardioides aquiterrae</name>
    <dbReference type="NCBI Taxonomy" id="203799"/>
    <lineage>
        <taxon>Bacteria</taxon>
        <taxon>Bacillati</taxon>
        <taxon>Actinomycetota</taxon>
        <taxon>Actinomycetes</taxon>
        <taxon>Propionibacteriales</taxon>
        <taxon>Nocardioidaceae</taxon>
        <taxon>Nocardioides</taxon>
    </lineage>
</organism>
<dbReference type="Proteomes" id="UP001499979">
    <property type="component" value="Unassembled WGS sequence"/>
</dbReference>
<proteinExistence type="predicted"/>
<protein>
    <recommendedName>
        <fullName evidence="3">Polyketide cyclase</fullName>
    </recommendedName>
</protein>
<comment type="caution">
    <text evidence="1">The sequence shown here is derived from an EMBL/GenBank/DDBJ whole genome shotgun (WGS) entry which is preliminary data.</text>
</comment>
<dbReference type="SUPFAM" id="SSF55961">
    <property type="entry name" value="Bet v1-like"/>
    <property type="match status" value="1"/>
</dbReference>